<protein>
    <recommendedName>
        <fullName evidence="2">DUF6989 domain-containing protein</fullName>
    </recommendedName>
</protein>
<feature type="transmembrane region" description="Helical" evidence="1">
    <location>
        <begin position="173"/>
        <end position="195"/>
    </location>
</feature>
<accession>A0A1M6JIC6</accession>
<feature type="domain" description="DUF6989" evidence="2">
    <location>
        <begin position="83"/>
        <end position="227"/>
    </location>
</feature>
<dbReference type="InterPro" id="IPR054258">
    <property type="entry name" value="DUF6989"/>
</dbReference>
<name>A0A1M6JIC6_REIAG</name>
<reference evidence="4" key="1">
    <citation type="submission" date="2016-11" db="EMBL/GenBank/DDBJ databases">
        <authorList>
            <person name="Varghese N."/>
            <person name="Submissions S."/>
        </authorList>
    </citation>
    <scope>NUCLEOTIDE SEQUENCE [LARGE SCALE GENOMIC DNA]</scope>
    <source>
        <strain evidence="4">DSM 26134</strain>
    </source>
</reference>
<sequence>MSTNMKANNYPGLDAKTTFLIISSSIILLVWSYGSSWVDLGPVTASIITYGLYMFYWGYTLLTKNYLIKRLIILGTIAGVLELVTDDYLVHTIHSLVYPKGEWMIWSSPAYMPFAWANVLVQLSFIGVLLTQKYNIWIASIVLCIAGGMYIPLYEHLASGAGWWWYNNNTAMILNAPIYVIVCEALISLSLPLIVWYAEQHILRRTVYLGIGLGVWIYVSAIVSYMIAR</sequence>
<feature type="transmembrane region" description="Helical" evidence="1">
    <location>
        <begin position="71"/>
        <end position="90"/>
    </location>
</feature>
<feature type="transmembrane region" description="Helical" evidence="1">
    <location>
        <begin position="12"/>
        <end position="34"/>
    </location>
</feature>
<dbReference type="Proteomes" id="UP000184474">
    <property type="component" value="Unassembled WGS sequence"/>
</dbReference>
<dbReference type="EMBL" id="FRAA01000001">
    <property type="protein sequence ID" value="SHJ46393.1"/>
    <property type="molecule type" value="Genomic_DNA"/>
</dbReference>
<feature type="transmembrane region" description="Helical" evidence="1">
    <location>
        <begin position="40"/>
        <end position="59"/>
    </location>
</feature>
<feature type="transmembrane region" description="Helical" evidence="1">
    <location>
        <begin position="136"/>
        <end position="153"/>
    </location>
</feature>
<dbReference type="STRING" id="156994.SAMN04488028_101203"/>
<keyword evidence="4" id="KW-1185">Reference proteome</keyword>
<keyword evidence="1" id="KW-0472">Membrane</keyword>
<feature type="transmembrane region" description="Helical" evidence="1">
    <location>
        <begin position="110"/>
        <end position="129"/>
    </location>
</feature>
<dbReference type="RefSeq" id="WP_139280839.1">
    <property type="nucleotide sequence ID" value="NZ_FRAA01000001.1"/>
</dbReference>
<keyword evidence="1" id="KW-0812">Transmembrane</keyword>
<organism evidence="3 4">
    <name type="scientific">Reichenbachiella agariperforans</name>
    <dbReference type="NCBI Taxonomy" id="156994"/>
    <lineage>
        <taxon>Bacteria</taxon>
        <taxon>Pseudomonadati</taxon>
        <taxon>Bacteroidota</taxon>
        <taxon>Cytophagia</taxon>
        <taxon>Cytophagales</taxon>
        <taxon>Reichenbachiellaceae</taxon>
        <taxon>Reichenbachiella</taxon>
    </lineage>
</organism>
<dbReference type="AlphaFoldDB" id="A0A1M6JIC6"/>
<evidence type="ECO:0000259" key="2">
    <source>
        <dbReference type="Pfam" id="PF22497"/>
    </source>
</evidence>
<feature type="transmembrane region" description="Helical" evidence="1">
    <location>
        <begin position="207"/>
        <end position="228"/>
    </location>
</feature>
<gene>
    <name evidence="3" type="ORF">SAMN04488028_101203</name>
</gene>
<keyword evidence="1" id="KW-1133">Transmembrane helix</keyword>
<dbReference type="Pfam" id="PF22497">
    <property type="entry name" value="DUF6989"/>
    <property type="match status" value="1"/>
</dbReference>
<evidence type="ECO:0000313" key="3">
    <source>
        <dbReference type="EMBL" id="SHJ46393.1"/>
    </source>
</evidence>
<evidence type="ECO:0000256" key="1">
    <source>
        <dbReference type="SAM" id="Phobius"/>
    </source>
</evidence>
<evidence type="ECO:0000313" key="4">
    <source>
        <dbReference type="Proteomes" id="UP000184474"/>
    </source>
</evidence>
<proteinExistence type="predicted"/>